<dbReference type="AlphaFoldDB" id="A0A848DEH1"/>
<dbReference type="GO" id="GO:0032259">
    <property type="term" value="P:methylation"/>
    <property type="evidence" value="ECO:0007669"/>
    <property type="project" value="UniProtKB-KW"/>
</dbReference>
<dbReference type="InterPro" id="IPR013216">
    <property type="entry name" value="Methyltransf_11"/>
</dbReference>
<keyword evidence="3" id="KW-1185">Reference proteome</keyword>
<evidence type="ECO:0000259" key="1">
    <source>
        <dbReference type="Pfam" id="PF08241"/>
    </source>
</evidence>
<dbReference type="InterPro" id="IPR029063">
    <property type="entry name" value="SAM-dependent_MTases_sf"/>
</dbReference>
<sequence length="263" mass="26713">MRRSNTYDEGFGRLASGAHGPMLERAGLRPARPTGPALLLDVGCGTGRLAAAARAGGAEVVAADAVREMVAHAGRAASGAVCAALPDLPFADAAFDAVLGAFVVNHVADPVAAVAELARVTRPGGRVVLSAWDTDGHNAALDVVAAALTEAGVDPSAIPAGPSAREHYAAPAPFAALLTGAGLAQVRVDRCTWTHRVAPDRWWEDLLGGTVRTAGLVEAQGPATRGRIRAAFDRLIAPHVGSDGVAELPAAALLAVGLRVTRC</sequence>
<reference evidence="2 3" key="1">
    <citation type="submission" date="2020-04" db="EMBL/GenBank/DDBJ databases">
        <authorList>
            <person name="Klaysubun C."/>
            <person name="Duangmal K."/>
            <person name="Lipun K."/>
        </authorList>
    </citation>
    <scope>NUCLEOTIDE SEQUENCE [LARGE SCALE GENOMIC DNA]</scope>
    <source>
        <strain evidence="2 3">DSM 45300</strain>
    </source>
</reference>
<dbReference type="Pfam" id="PF08241">
    <property type="entry name" value="Methyltransf_11"/>
    <property type="match status" value="1"/>
</dbReference>
<accession>A0A848DEH1</accession>
<keyword evidence="2" id="KW-0808">Transferase</keyword>
<dbReference type="InterPro" id="IPR050508">
    <property type="entry name" value="Methyltransf_Superfamily"/>
</dbReference>
<feature type="domain" description="Methyltransferase type 11" evidence="1">
    <location>
        <begin position="40"/>
        <end position="129"/>
    </location>
</feature>
<dbReference type="PANTHER" id="PTHR42912">
    <property type="entry name" value="METHYLTRANSFERASE"/>
    <property type="match status" value="1"/>
</dbReference>
<dbReference type="EMBL" id="JAAXKZ010000011">
    <property type="protein sequence ID" value="NMH91020.1"/>
    <property type="molecule type" value="Genomic_DNA"/>
</dbReference>
<dbReference type="Gene3D" id="3.40.50.150">
    <property type="entry name" value="Vaccinia Virus protein VP39"/>
    <property type="match status" value="1"/>
</dbReference>
<keyword evidence="2" id="KW-0489">Methyltransferase</keyword>
<organism evidence="2 3">
    <name type="scientific">Pseudonocardia bannensis</name>
    <dbReference type="NCBI Taxonomy" id="630973"/>
    <lineage>
        <taxon>Bacteria</taxon>
        <taxon>Bacillati</taxon>
        <taxon>Actinomycetota</taxon>
        <taxon>Actinomycetes</taxon>
        <taxon>Pseudonocardiales</taxon>
        <taxon>Pseudonocardiaceae</taxon>
        <taxon>Pseudonocardia</taxon>
    </lineage>
</organism>
<name>A0A848DEH1_9PSEU</name>
<dbReference type="Proteomes" id="UP000586918">
    <property type="component" value="Unassembled WGS sequence"/>
</dbReference>
<evidence type="ECO:0000313" key="2">
    <source>
        <dbReference type="EMBL" id="NMH91020.1"/>
    </source>
</evidence>
<dbReference type="CDD" id="cd02440">
    <property type="entry name" value="AdoMet_MTases"/>
    <property type="match status" value="1"/>
</dbReference>
<gene>
    <name evidence="2" type="ORF">HF519_05330</name>
</gene>
<comment type="caution">
    <text evidence="2">The sequence shown here is derived from an EMBL/GenBank/DDBJ whole genome shotgun (WGS) entry which is preliminary data.</text>
</comment>
<proteinExistence type="predicted"/>
<dbReference type="SUPFAM" id="SSF53335">
    <property type="entry name" value="S-adenosyl-L-methionine-dependent methyltransferases"/>
    <property type="match status" value="1"/>
</dbReference>
<protein>
    <submittedName>
        <fullName evidence="2">Class I SAM-dependent methyltransferase</fullName>
    </submittedName>
</protein>
<dbReference type="PANTHER" id="PTHR42912:SF80">
    <property type="entry name" value="METHYLTRANSFERASE DOMAIN-CONTAINING PROTEIN"/>
    <property type="match status" value="1"/>
</dbReference>
<dbReference type="GO" id="GO:0008757">
    <property type="term" value="F:S-adenosylmethionine-dependent methyltransferase activity"/>
    <property type="evidence" value="ECO:0007669"/>
    <property type="project" value="InterPro"/>
</dbReference>
<evidence type="ECO:0000313" key="3">
    <source>
        <dbReference type="Proteomes" id="UP000586918"/>
    </source>
</evidence>